<sequence>MREFLNKLFFLAEKKRRWKISRPEYEDSSSSSVVTVRIREHEHVEIHEHGDKKPDDQQHPAVASDFKEDLADMKEKMEELDYEEPMQSSVAEVAQEVKVQLRKRLMKRNEKCSHMNDMQEDKVCFFVIFIIRALFKTYGYAEADPYHVCDQDCSNG</sequence>
<reference evidence="1 2" key="1">
    <citation type="submission" date="2018-11" db="EMBL/GenBank/DDBJ databases">
        <authorList>
            <consortium name="Pathogen Informatics"/>
        </authorList>
    </citation>
    <scope>NUCLEOTIDE SEQUENCE [LARGE SCALE GENOMIC DNA]</scope>
</reference>
<proteinExistence type="predicted"/>
<name>A0A3P6QYJ0_9BILA</name>
<dbReference type="Proteomes" id="UP000271098">
    <property type="component" value="Unassembled WGS sequence"/>
</dbReference>
<dbReference type="AlphaFoldDB" id="A0A3P6QYJ0"/>
<evidence type="ECO:0000313" key="1">
    <source>
        <dbReference type="EMBL" id="VDK55552.1"/>
    </source>
</evidence>
<keyword evidence="2" id="KW-1185">Reference proteome</keyword>
<gene>
    <name evidence="1" type="ORF">GPUH_LOCUS6666</name>
</gene>
<evidence type="ECO:0000313" key="2">
    <source>
        <dbReference type="Proteomes" id="UP000271098"/>
    </source>
</evidence>
<accession>A0A3P6QYJ0</accession>
<organism evidence="1 2">
    <name type="scientific">Gongylonema pulchrum</name>
    <dbReference type="NCBI Taxonomy" id="637853"/>
    <lineage>
        <taxon>Eukaryota</taxon>
        <taxon>Metazoa</taxon>
        <taxon>Ecdysozoa</taxon>
        <taxon>Nematoda</taxon>
        <taxon>Chromadorea</taxon>
        <taxon>Rhabditida</taxon>
        <taxon>Spirurina</taxon>
        <taxon>Spiruromorpha</taxon>
        <taxon>Spiruroidea</taxon>
        <taxon>Gongylonematidae</taxon>
        <taxon>Gongylonema</taxon>
    </lineage>
</organism>
<dbReference type="EMBL" id="UYRT01016008">
    <property type="protein sequence ID" value="VDK55552.1"/>
    <property type="molecule type" value="Genomic_DNA"/>
</dbReference>
<protein>
    <submittedName>
        <fullName evidence="1">Uncharacterized protein</fullName>
    </submittedName>
</protein>